<dbReference type="InterPro" id="IPR036465">
    <property type="entry name" value="vWFA_dom_sf"/>
</dbReference>
<evidence type="ECO:0000256" key="2">
    <source>
        <dbReference type="ARBA" id="ARBA00022737"/>
    </source>
</evidence>
<reference evidence="4 5" key="1">
    <citation type="journal article" date="2010" name="Cell">
        <title>The genome of Naegleria gruberi illuminates early eukaryotic versatility.</title>
        <authorList>
            <person name="Fritz-Laylin L.K."/>
            <person name="Prochnik S.E."/>
            <person name="Ginger M.L."/>
            <person name="Dacks J.B."/>
            <person name="Carpenter M.L."/>
            <person name="Field M.C."/>
            <person name="Kuo A."/>
            <person name="Paredez A."/>
            <person name="Chapman J."/>
            <person name="Pham J."/>
            <person name="Shu S."/>
            <person name="Neupane R."/>
            <person name="Cipriano M."/>
            <person name="Mancuso J."/>
            <person name="Tu H."/>
            <person name="Salamov A."/>
            <person name="Lindquist E."/>
            <person name="Shapiro H."/>
            <person name="Lucas S."/>
            <person name="Grigoriev I.V."/>
            <person name="Cande W.Z."/>
            <person name="Fulton C."/>
            <person name="Rokhsar D.S."/>
            <person name="Dawson S.C."/>
        </authorList>
    </citation>
    <scope>NUCLEOTIDE SEQUENCE [LARGE SCALE GENOMIC DNA]</scope>
    <source>
        <strain evidence="4 5">NEG-M</strain>
    </source>
</reference>
<evidence type="ECO:0000259" key="3">
    <source>
        <dbReference type="PROSITE" id="PS50004"/>
    </source>
</evidence>
<protein>
    <submittedName>
        <fullName evidence="4">Predicted protein</fullName>
    </submittedName>
</protein>
<dbReference type="Proteomes" id="UP000006671">
    <property type="component" value="Unassembled WGS sequence"/>
</dbReference>
<dbReference type="Pfam" id="PF07002">
    <property type="entry name" value="Copine"/>
    <property type="match status" value="1"/>
</dbReference>
<dbReference type="EMBL" id="GG738884">
    <property type="protein sequence ID" value="EFC41626.1"/>
    <property type="molecule type" value="Genomic_DNA"/>
</dbReference>
<proteinExistence type="inferred from homology"/>
<keyword evidence="2" id="KW-0677">Repeat</keyword>
<dbReference type="SMART" id="SM00239">
    <property type="entry name" value="C2"/>
    <property type="match status" value="2"/>
</dbReference>
<dbReference type="GO" id="GO:0005886">
    <property type="term" value="C:plasma membrane"/>
    <property type="evidence" value="ECO:0007669"/>
    <property type="project" value="TreeGrafter"/>
</dbReference>
<dbReference type="SMART" id="SM00327">
    <property type="entry name" value="VWA"/>
    <property type="match status" value="1"/>
</dbReference>
<dbReference type="CDD" id="cd04047">
    <property type="entry name" value="C2B_Copine"/>
    <property type="match status" value="1"/>
</dbReference>
<dbReference type="CDD" id="cd04048">
    <property type="entry name" value="C2A_Copine"/>
    <property type="match status" value="1"/>
</dbReference>
<gene>
    <name evidence="4" type="ORF">NAEGRDRAFT_60791</name>
</gene>
<dbReference type="Gene3D" id="2.60.40.150">
    <property type="entry name" value="C2 domain"/>
    <property type="match status" value="2"/>
</dbReference>
<dbReference type="AlphaFoldDB" id="D2VNB6"/>
<dbReference type="FunFam" id="2.60.40.150:FF:000099">
    <property type="entry name" value="Copine 3"/>
    <property type="match status" value="1"/>
</dbReference>
<dbReference type="InterPro" id="IPR010734">
    <property type="entry name" value="Copine_C"/>
</dbReference>
<dbReference type="OrthoDB" id="5855668at2759"/>
<comment type="similarity">
    <text evidence="1">Belongs to the copine family.</text>
</comment>
<dbReference type="KEGG" id="ngr:NAEGRDRAFT_60791"/>
<dbReference type="Pfam" id="PF00168">
    <property type="entry name" value="C2"/>
    <property type="match status" value="2"/>
</dbReference>
<dbReference type="InterPro" id="IPR037768">
    <property type="entry name" value="C2B_Copine"/>
</dbReference>
<evidence type="ECO:0000256" key="1">
    <source>
        <dbReference type="ARBA" id="ARBA00009048"/>
    </source>
</evidence>
<accession>D2VNB6</accession>
<dbReference type="InParanoid" id="D2VNB6"/>
<dbReference type="InterPro" id="IPR035892">
    <property type="entry name" value="C2_domain_sf"/>
</dbReference>
<dbReference type="VEuPathDB" id="AmoebaDB:NAEGRDRAFT_60791"/>
<dbReference type="PROSITE" id="PS50004">
    <property type="entry name" value="C2"/>
    <property type="match status" value="2"/>
</dbReference>
<evidence type="ECO:0000313" key="4">
    <source>
        <dbReference type="EMBL" id="EFC41626.1"/>
    </source>
</evidence>
<sequence length="546" mass="62087">MNLVEEVELSISCNNLPNLDLLSLTDAQVHIFSSSTSSNQNNWVFVGKTEIIWDNLYPKFVTKFLLKYYFETNQYLKFIVVDIDNDSQKLEDQELVGEMYCTLGEIVGSKGGRLVKPLLLPNKPNANRGFIAIRYEKISASNLDSKNFFFGKSDPFLVINRVDIEANEYSPVYKSEYYKKTLECSWKPFQLTTQTLCNDDKIRGLRLEVYDWNKSGKHELIGHFDTNLEELLKEGKNKTYLLINPELKKKKKNYIGSGNIKIEHIDLIKIPPKPTFLDYIRGGHQISLMVAIDFTISNVEAWKEISLHYMKEGHENDYQRAIRTVGDILNYYDSDKKYPVYGFGGKLPNNKTSYCFAANLDENNPEVYGVNGILEAYKHAIENVQLSAPTNFKQIIRKAADLSEESKLTNYYILLILTDGGITDLQETIDEIVRATNLPLSIIIVGIGKDSFGNMDILDADEKPLVSSKGVKMVRDIVQFVPFRDFKNADPSVLAKEVLQEVPLQFLSYMATNNIMPQPPIKAESFYGSVNSNSNNSLIPTPTTNQ</sequence>
<dbReference type="GO" id="GO:0071277">
    <property type="term" value="P:cellular response to calcium ion"/>
    <property type="evidence" value="ECO:0007669"/>
    <property type="project" value="TreeGrafter"/>
</dbReference>
<dbReference type="InterPro" id="IPR045052">
    <property type="entry name" value="Copine"/>
</dbReference>
<dbReference type="eggNOG" id="KOG1327">
    <property type="taxonomic scope" value="Eukaryota"/>
</dbReference>
<dbReference type="SUPFAM" id="SSF49562">
    <property type="entry name" value="C2 domain (Calcium/lipid-binding domain, CaLB)"/>
    <property type="match status" value="2"/>
</dbReference>
<dbReference type="InterPro" id="IPR002035">
    <property type="entry name" value="VWF_A"/>
</dbReference>
<dbReference type="OMA" id="SPTWITK"/>
<dbReference type="SUPFAM" id="SSF53300">
    <property type="entry name" value="vWA-like"/>
    <property type="match status" value="1"/>
</dbReference>
<dbReference type="GeneID" id="8851261"/>
<dbReference type="GO" id="GO:0005544">
    <property type="term" value="F:calcium-dependent phospholipid binding"/>
    <property type="evidence" value="ECO:0007669"/>
    <property type="project" value="InterPro"/>
</dbReference>
<dbReference type="RefSeq" id="XP_002674370.1">
    <property type="nucleotide sequence ID" value="XM_002674324.1"/>
</dbReference>
<organism evidence="5">
    <name type="scientific">Naegleria gruberi</name>
    <name type="common">Amoeba</name>
    <dbReference type="NCBI Taxonomy" id="5762"/>
    <lineage>
        <taxon>Eukaryota</taxon>
        <taxon>Discoba</taxon>
        <taxon>Heterolobosea</taxon>
        <taxon>Tetramitia</taxon>
        <taxon>Eutetramitia</taxon>
        <taxon>Vahlkampfiidae</taxon>
        <taxon>Naegleria</taxon>
    </lineage>
</organism>
<evidence type="ECO:0000313" key="5">
    <source>
        <dbReference type="Proteomes" id="UP000006671"/>
    </source>
</evidence>
<name>D2VNB6_NAEGR</name>
<dbReference type="PANTHER" id="PTHR10857">
    <property type="entry name" value="COPINE"/>
    <property type="match status" value="1"/>
</dbReference>
<keyword evidence="5" id="KW-1185">Reference proteome</keyword>
<feature type="domain" description="C2" evidence="3">
    <location>
        <begin position="1"/>
        <end position="116"/>
    </location>
</feature>
<feature type="domain" description="C2" evidence="3">
    <location>
        <begin position="120"/>
        <end position="241"/>
    </location>
</feature>
<dbReference type="PANTHER" id="PTHR10857:SF106">
    <property type="entry name" value="C2 DOMAIN-CONTAINING PROTEIN"/>
    <property type="match status" value="1"/>
</dbReference>
<dbReference type="InterPro" id="IPR000008">
    <property type="entry name" value="C2_dom"/>
</dbReference>